<evidence type="ECO:0000313" key="1">
    <source>
        <dbReference type="EMBL" id="CDW31070.1"/>
    </source>
</evidence>
<organism evidence="1">
    <name type="scientific">Lepeophtheirus salmonis</name>
    <name type="common">Salmon louse</name>
    <name type="synonym">Caligus salmonis</name>
    <dbReference type="NCBI Taxonomy" id="72036"/>
    <lineage>
        <taxon>Eukaryota</taxon>
        <taxon>Metazoa</taxon>
        <taxon>Ecdysozoa</taxon>
        <taxon>Arthropoda</taxon>
        <taxon>Crustacea</taxon>
        <taxon>Multicrustacea</taxon>
        <taxon>Hexanauplia</taxon>
        <taxon>Copepoda</taxon>
        <taxon>Siphonostomatoida</taxon>
        <taxon>Caligidae</taxon>
        <taxon>Lepeophtheirus</taxon>
    </lineage>
</organism>
<name>A0A0K2TYY5_LEPSM</name>
<proteinExistence type="predicted"/>
<sequence>MKERIAVPKPIGDSIGLFKTDNGYLQSPAQSLRILMETHFPVSRINTTCDRPLQETIFDTDFVEVHRVKESFNSFRPFKSSVPDGLKPIVLKNRGQLNLLHL</sequence>
<dbReference type="EMBL" id="HACA01013709">
    <property type="protein sequence ID" value="CDW31070.1"/>
    <property type="molecule type" value="Transcribed_RNA"/>
</dbReference>
<accession>A0A0K2TYY5</accession>
<reference evidence="1" key="1">
    <citation type="submission" date="2014-05" db="EMBL/GenBank/DDBJ databases">
        <authorList>
            <person name="Chronopoulou M."/>
        </authorList>
    </citation>
    <scope>NUCLEOTIDE SEQUENCE</scope>
    <source>
        <tissue evidence="1">Whole organism</tissue>
    </source>
</reference>
<dbReference type="AlphaFoldDB" id="A0A0K2TYY5"/>
<protein>
    <submittedName>
        <fullName evidence="1">Uncharacterized protein</fullName>
    </submittedName>
</protein>